<gene>
    <name evidence="2" type="ORF">AAFF_G00342960</name>
</gene>
<organism evidence="2 3">
    <name type="scientific">Aldrovandia affinis</name>
    <dbReference type="NCBI Taxonomy" id="143900"/>
    <lineage>
        <taxon>Eukaryota</taxon>
        <taxon>Metazoa</taxon>
        <taxon>Chordata</taxon>
        <taxon>Craniata</taxon>
        <taxon>Vertebrata</taxon>
        <taxon>Euteleostomi</taxon>
        <taxon>Actinopterygii</taxon>
        <taxon>Neopterygii</taxon>
        <taxon>Teleostei</taxon>
        <taxon>Notacanthiformes</taxon>
        <taxon>Halosauridae</taxon>
        <taxon>Aldrovandia</taxon>
    </lineage>
</organism>
<keyword evidence="3" id="KW-1185">Reference proteome</keyword>
<dbReference type="AlphaFoldDB" id="A0AAD7WNU8"/>
<protein>
    <submittedName>
        <fullName evidence="2">Uncharacterized protein</fullName>
    </submittedName>
</protein>
<sequence length="72" mass="7863">MLSKLQITCDNAEFVCKAVLRLDHKCCSGPHHHSVTSHTQPAAVLNSCAPPPPAFQRKSEAEHTPQQCSVRS</sequence>
<name>A0AAD7WNU8_9TELE</name>
<feature type="region of interest" description="Disordered" evidence="1">
    <location>
        <begin position="53"/>
        <end position="72"/>
    </location>
</feature>
<accession>A0AAD7WNU8</accession>
<evidence type="ECO:0000313" key="3">
    <source>
        <dbReference type="Proteomes" id="UP001221898"/>
    </source>
</evidence>
<proteinExistence type="predicted"/>
<dbReference type="Proteomes" id="UP001221898">
    <property type="component" value="Unassembled WGS sequence"/>
</dbReference>
<reference evidence="2" key="1">
    <citation type="journal article" date="2023" name="Science">
        <title>Genome structures resolve the early diversification of teleost fishes.</title>
        <authorList>
            <person name="Parey E."/>
            <person name="Louis A."/>
            <person name="Montfort J."/>
            <person name="Bouchez O."/>
            <person name="Roques C."/>
            <person name="Iampietro C."/>
            <person name="Lluch J."/>
            <person name="Castinel A."/>
            <person name="Donnadieu C."/>
            <person name="Desvignes T."/>
            <person name="Floi Bucao C."/>
            <person name="Jouanno E."/>
            <person name="Wen M."/>
            <person name="Mejri S."/>
            <person name="Dirks R."/>
            <person name="Jansen H."/>
            <person name="Henkel C."/>
            <person name="Chen W.J."/>
            <person name="Zahm M."/>
            <person name="Cabau C."/>
            <person name="Klopp C."/>
            <person name="Thompson A.W."/>
            <person name="Robinson-Rechavi M."/>
            <person name="Braasch I."/>
            <person name="Lecointre G."/>
            <person name="Bobe J."/>
            <person name="Postlethwait J.H."/>
            <person name="Berthelot C."/>
            <person name="Roest Crollius H."/>
            <person name="Guiguen Y."/>
        </authorList>
    </citation>
    <scope>NUCLEOTIDE SEQUENCE</scope>
    <source>
        <strain evidence="2">NC1722</strain>
    </source>
</reference>
<comment type="caution">
    <text evidence="2">The sequence shown here is derived from an EMBL/GenBank/DDBJ whole genome shotgun (WGS) entry which is preliminary data.</text>
</comment>
<dbReference type="EMBL" id="JAINUG010000055">
    <property type="protein sequence ID" value="KAJ8403946.1"/>
    <property type="molecule type" value="Genomic_DNA"/>
</dbReference>
<evidence type="ECO:0000256" key="1">
    <source>
        <dbReference type="SAM" id="MobiDB-lite"/>
    </source>
</evidence>
<evidence type="ECO:0000313" key="2">
    <source>
        <dbReference type="EMBL" id="KAJ8403946.1"/>
    </source>
</evidence>